<accession>A0A2S5BF51</accession>
<keyword evidence="1" id="KW-0732">Signal</keyword>
<protein>
    <submittedName>
        <fullName evidence="2">Uncharacterized protein</fullName>
    </submittedName>
</protein>
<evidence type="ECO:0000313" key="3">
    <source>
        <dbReference type="Proteomes" id="UP000237144"/>
    </source>
</evidence>
<evidence type="ECO:0000313" key="2">
    <source>
        <dbReference type="EMBL" id="POY75397.1"/>
    </source>
</evidence>
<name>A0A2S5BF51_9BASI</name>
<proteinExistence type="predicted"/>
<feature type="signal peptide" evidence="1">
    <location>
        <begin position="1"/>
        <end position="19"/>
    </location>
</feature>
<gene>
    <name evidence="2" type="ORF">BMF94_1554</name>
</gene>
<comment type="caution">
    <text evidence="2">The sequence shown here is derived from an EMBL/GenBank/DDBJ whole genome shotgun (WGS) entry which is preliminary data.</text>
</comment>
<dbReference type="Proteomes" id="UP000237144">
    <property type="component" value="Unassembled WGS sequence"/>
</dbReference>
<feature type="chain" id="PRO_5015434800" evidence="1">
    <location>
        <begin position="20"/>
        <end position="200"/>
    </location>
</feature>
<evidence type="ECO:0000256" key="1">
    <source>
        <dbReference type="SAM" id="SignalP"/>
    </source>
</evidence>
<reference evidence="2 3" key="1">
    <citation type="journal article" date="2018" name="Front. Microbiol.">
        <title>Prospects for Fungal Bioremediation of Acidic Radioactive Waste Sites: Characterization and Genome Sequence of Rhodotorula taiwanensis MD1149.</title>
        <authorList>
            <person name="Tkavc R."/>
            <person name="Matrosova V.Y."/>
            <person name="Grichenko O.E."/>
            <person name="Gostincar C."/>
            <person name="Volpe R.P."/>
            <person name="Klimenkova P."/>
            <person name="Gaidamakova E.K."/>
            <person name="Zhou C.E."/>
            <person name="Stewart B.J."/>
            <person name="Lyman M.G."/>
            <person name="Malfatti S.A."/>
            <person name="Rubinfeld B."/>
            <person name="Courtot M."/>
            <person name="Singh J."/>
            <person name="Dalgard C.L."/>
            <person name="Hamilton T."/>
            <person name="Frey K.G."/>
            <person name="Gunde-Cimerman N."/>
            <person name="Dugan L."/>
            <person name="Daly M.J."/>
        </authorList>
    </citation>
    <scope>NUCLEOTIDE SEQUENCE [LARGE SCALE GENOMIC DNA]</scope>
    <source>
        <strain evidence="2 3">MD1149</strain>
    </source>
</reference>
<organism evidence="2 3">
    <name type="scientific">Rhodotorula taiwanensis</name>
    <dbReference type="NCBI Taxonomy" id="741276"/>
    <lineage>
        <taxon>Eukaryota</taxon>
        <taxon>Fungi</taxon>
        <taxon>Dikarya</taxon>
        <taxon>Basidiomycota</taxon>
        <taxon>Pucciniomycotina</taxon>
        <taxon>Microbotryomycetes</taxon>
        <taxon>Sporidiobolales</taxon>
        <taxon>Sporidiobolaceae</taxon>
        <taxon>Rhodotorula</taxon>
    </lineage>
</organism>
<keyword evidence="3" id="KW-1185">Reference proteome</keyword>
<dbReference type="EMBL" id="PJQD01000016">
    <property type="protein sequence ID" value="POY75397.1"/>
    <property type="molecule type" value="Genomic_DNA"/>
</dbReference>
<dbReference type="AlphaFoldDB" id="A0A2S5BF51"/>
<sequence length="200" mass="20518">MRQALLGFALLACAGAVSAQVNLIAQLPPSYAPLCTIQRADGSFAPNSSVCQSGVDCHQDIYRTVNGMAAYYCGAGNAACTLDSQCTYSEAGACSNGRCIGGYGLPSIGQSGATCAASGFISTENGVTGCWCNFATNRCDYKSTTVGASCKANKDSCGQIAASSTKMYCRTSDATCQPIPLVVSYCGDGLEKYCPSGKSK</sequence>